<keyword evidence="3 6" id="KW-0442">Lipid degradation</keyword>
<feature type="compositionally biased region" description="Low complexity" evidence="8">
    <location>
        <begin position="608"/>
        <end position="630"/>
    </location>
</feature>
<dbReference type="InterPro" id="IPR011993">
    <property type="entry name" value="PH-like_dom_sf"/>
</dbReference>
<dbReference type="InterPro" id="IPR000008">
    <property type="entry name" value="C2_dom"/>
</dbReference>
<feature type="region of interest" description="Disordered" evidence="8">
    <location>
        <begin position="515"/>
        <end position="637"/>
    </location>
</feature>
<dbReference type="Gene3D" id="3.20.20.190">
    <property type="entry name" value="Phosphatidylinositol (PI) phosphodiesterase"/>
    <property type="match status" value="1"/>
</dbReference>
<evidence type="ECO:0000256" key="2">
    <source>
        <dbReference type="ARBA" id="ARBA00022801"/>
    </source>
</evidence>
<feature type="compositionally biased region" description="Pro residues" evidence="8">
    <location>
        <begin position="591"/>
        <end position="607"/>
    </location>
</feature>
<dbReference type="PROSITE" id="PS50007">
    <property type="entry name" value="PIPLC_X_DOMAIN"/>
    <property type="match status" value="1"/>
</dbReference>
<dbReference type="Gene3D" id="2.60.40.150">
    <property type="entry name" value="C2 domain"/>
    <property type="match status" value="1"/>
</dbReference>
<dbReference type="Gene3D" id="2.30.29.30">
    <property type="entry name" value="Pleckstrin-homology domain (PH domain)/Phosphotyrosine-binding domain (PTB)"/>
    <property type="match status" value="1"/>
</dbReference>
<dbReference type="InterPro" id="IPR002048">
    <property type="entry name" value="EF_hand_dom"/>
</dbReference>
<dbReference type="PANTHER" id="PTHR10336:SF36">
    <property type="entry name" value="1-PHOSPHATIDYLINOSITOL 4,5-BISPHOSPHATE PHOSPHODIESTERASE BETA-4"/>
    <property type="match status" value="1"/>
</dbReference>
<dbReference type="InterPro" id="IPR001192">
    <property type="entry name" value="PI-PLC_fam"/>
</dbReference>
<keyword evidence="5" id="KW-0807">Transducer</keyword>
<feature type="compositionally biased region" description="Low complexity" evidence="8">
    <location>
        <begin position="567"/>
        <end position="585"/>
    </location>
</feature>
<feature type="compositionally biased region" description="Basic and acidic residues" evidence="8">
    <location>
        <begin position="520"/>
        <end position="530"/>
    </location>
</feature>
<feature type="compositionally biased region" description="Pro residues" evidence="8">
    <location>
        <begin position="1246"/>
        <end position="1256"/>
    </location>
</feature>
<evidence type="ECO:0000256" key="4">
    <source>
        <dbReference type="ARBA" id="ARBA00023098"/>
    </source>
</evidence>
<dbReference type="Pfam" id="PF00168">
    <property type="entry name" value="C2"/>
    <property type="match status" value="1"/>
</dbReference>
<comment type="catalytic activity">
    <reaction evidence="6">
        <text>a 1,2-diacyl-sn-glycero-3-phospho-(1D-myo-inositol-4,5-bisphosphate) + H2O = 1D-myo-inositol 1,4,5-trisphosphate + a 1,2-diacyl-sn-glycerol + H(+)</text>
        <dbReference type="Rhea" id="RHEA:33179"/>
        <dbReference type="ChEBI" id="CHEBI:15377"/>
        <dbReference type="ChEBI" id="CHEBI:15378"/>
        <dbReference type="ChEBI" id="CHEBI:17815"/>
        <dbReference type="ChEBI" id="CHEBI:58456"/>
        <dbReference type="ChEBI" id="CHEBI:203600"/>
        <dbReference type="EC" id="3.1.4.11"/>
    </reaction>
</comment>
<evidence type="ECO:0000256" key="3">
    <source>
        <dbReference type="ARBA" id="ARBA00022963"/>
    </source>
</evidence>
<evidence type="ECO:0000256" key="6">
    <source>
        <dbReference type="RuleBase" id="RU361133"/>
    </source>
</evidence>
<organism evidence="12 13">
    <name type="scientific">Leucocoprinus birnbaumii</name>
    <dbReference type="NCBI Taxonomy" id="56174"/>
    <lineage>
        <taxon>Eukaryota</taxon>
        <taxon>Fungi</taxon>
        <taxon>Dikarya</taxon>
        <taxon>Basidiomycota</taxon>
        <taxon>Agaricomycotina</taxon>
        <taxon>Agaricomycetes</taxon>
        <taxon>Agaricomycetidae</taxon>
        <taxon>Agaricales</taxon>
        <taxon>Agaricineae</taxon>
        <taxon>Agaricaceae</taxon>
        <taxon>Leucocoprinus</taxon>
    </lineage>
</organism>
<dbReference type="Pfam" id="PF00388">
    <property type="entry name" value="PI-PLC-X"/>
    <property type="match status" value="1"/>
</dbReference>
<dbReference type="SMART" id="SM00149">
    <property type="entry name" value="PLCYc"/>
    <property type="match status" value="1"/>
</dbReference>
<dbReference type="SUPFAM" id="SSF51695">
    <property type="entry name" value="PLC-like phosphodiesterases"/>
    <property type="match status" value="1"/>
</dbReference>
<dbReference type="SMART" id="SM00148">
    <property type="entry name" value="PLCXc"/>
    <property type="match status" value="1"/>
</dbReference>
<feature type="domain" description="EF-hand" evidence="11">
    <location>
        <begin position="204"/>
        <end position="239"/>
    </location>
</feature>
<keyword evidence="7" id="KW-0175">Coiled coil</keyword>
<dbReference type="CDD" id="cd00275">
    <property type="entry name" value="C2_PLC_like"/>
    <property type="match status" value="1"/>
</dbReference>
<evidence type="ECO:0000256" key="1">
    <source>
        <dbReference type="ARBA" id="ARBA00012368"/>
    </source>
</evidence>
<dbReference type="AlphaFoldDB" id="A0AAD5VRK7"/>
<feature type="domain" description="C2" evidence="9">
    <location>
        <begin position="784"/>
        <end position="949"/>
    </location>
</feature>
<dbReference type="GO" id="GO:0048015">
    <property type="term" value="P:phosphatidylinositol-mediated signaling"/>
    <property type="evidence" value="ECO:0007669"/>
    <property type="project" value="TreeGrafter"/>
</dbReference>
<dbReference type="EMBL" id="JANIEX010000799">
    <property type="protein sequence ID" value="KAJ3563071.1"/>
    <property type="molecule type" value="Genomic_DNA"/>
</dbReference>
<feature type="compositionally biased region" description="Basic and acidic residues" evidence="8">
    <location>
        <begin position="545"/>
        <end position="555"/>
    </location>
</feature>
<dbReference type="SUPFAM" id="SSF49562">
    <property type="entry name" value="C2 domain (Calcium/lipid-binding domain, CaLB)"/>
    <property type="match status" value="1"/>
</dbReference>
<gene>
    <name evidence="12" type="ORF">NP233_g9179</name>
</gene>
<dbReference type="SUPFAM" id="SSF50729">
    <property type="entry name" value="PH domain-like"/>
    <property type="match status" value="1"/>
</dbReference>
<protein>
    <recommendedName>
        <fullName evidence="1 6">Phosphoinositide phospholipase C</fullName>
        <ecNumber evidence="1 6">3.1.4.11</ecNumber>
    </recommendedName>
</protein>
<dbReference type="InterPro" id="IPR011992">
    <property type="entry name" value="EF-hand-dom_pair"/>
</dbReference>
<dbReference type="GO" id="GO:0051209">
    <property type="term" value="P:release of sequestered calcium ion into cytosol"/>
    <property type="evidence" value="ECO:0007669"/>
    <property type="project" value="TreeGrafter"/>
</dbReference>
<dbReference type="InterPro" id="IPR000909">
    <property type="entry name" value="PLipase_C_PInositol-sp_X_dom"/>
</dbReference>
<proteinExistence type="predicted"/>
<sequence>MHKAKDKAKRLSARFTGQPVSSPIADIAGSLPGPITTDGTDLSVPDALQRGSEMLKISDKKEKRVVFKLNPDAGHLSYQSSKHGVVPIEAIKEIRTGENTKYDCQRFKKPEEWESRWLTIIYIIDGSYKTLHIVADTRDVIKQWQVSLRKLYAIRQGLITGLGKVELRETIWERQYWKGADREGDHKLVFDEILGLCRRLNVSLSQGKLESLFKEADTQHRGYLDFNDYQRFVKALKYRPELNALYASVTSTSKKLDYTAFKTFMLEIQKSTLPDSDIRSIFLKSAHARTLTDNTTLTLDQFSSFLLSPDNSIFSEANKGIWQDMTRPLSDYYLSSSHNTYLVGHQLVGVSTIEGYIRALLHSCRTVELDIYDGDPEPIIYHGNTLTSKVALRDICQAIAKYAFVTSPYPVIISAEVHCSLGQQEKLVDVMIGEFGDKLVRVGDDGSERSKLETLPSPEELKHKILVKAKNLFIVAELASQKAAHDRQLALALSQSSSPQRAHRENTLSSLLSFVSTSDESSKEKHRQNSGDDSEEGEGKGGGGLKEELKEELKSTWRKFKNRHSGSHSPSRSPPKSSSASAPAARMYLSPSPPAPPPSSSPIPIPIPALTLTKSPSPGSPTTKSLSSSPAQTSVTKPKMSLRLVELLVYTVGVKCHGVGSNSGISYAPEYMFSVSENYMNRLIKAGRAFLNAPAVGVESIGGKVRGGPVGEMVRHTQRNLVRVYPKGMRVNSSNYVPHRYWAAGAQIVAINWQTFDLGYTINQAMFSRNGRCGYVLKPLALRKEGEGLLSVRKRCVLDITIISAQQLPRPRDHNTGQEIITSSVVDPYVEVTLHTPDFSSPPSPSSSSSNLNLLNELTNTSSSPSSSTRISKRTKVVKNNGFNPVWNEELKLEFESVGGLEGRMRELMFLEVRVGRKGEEGEDAREAVAVWCSSLGAIQFVYNLLFLFAHEGGGRFSSPESELCYGSLLFGGAKDWIILMSKISLAPTTDFCISLRVIYISCACAIISSYGDKLLSETQAKIVVVWREHLLDAPGNDDRPHEHNHQHQSKVQKSLVSPQEYLFTIGTTKNSNLIGCRALKYEGKDIQGDHPAQDLASMGVTETDYSRKLDWRSTMQQDTSVMLLNLQFTRCPPRTQDKLNTHPTLERSDFAGFSGKITGMSVEERNQLEEQLEEIRRKLAERKARKKQTMALTGDRPLGETKIPVLSQGCPATYLEQTDGVSTPVAEALPISLIPERGATCNLAPAPPDSEPPPYDSLVSGSSDPVITE</sequence>
<dbReference type="SMART" id="SM00239">
    <property type="entry name" value="C2"/>
    <property type="match status" value="1"/>
</dbReference>
<evidence type="ECO:0000256" key="8">
    <source>
        <dbReference type="SAM" id="MobiDB-lite"/>
    </source>
</evidence>
<evidence type="ECO:0000256" key="7">
    <source>
        <dbReference type="SAM" id="Coils"/>
    </source>
</evidence>
<dbReference type="Proteomes" id="UP001213000">
    <property type="component" value="Unassembled WGS sequence"/>
</dbReference>
<keyword evidence="2 6" id="KW-0378">Hydrolase</keyword>
<dbReference type="GO" id="GO:0005509">
    <property type="term" value="F:calcium ion binding"/>
    <property type="evidence" value="ECO:0007669"/>
    <property type="project" value="InterPro"/>
</dbReference>
<dbReference type="InterPro" id="IPR017946">
    <property type="entry name" value="PLC-like_Pdiesterase_TIM-brl"/>
</dbReference>
<reference evidence="12" key="1">
    <citation type="submission" date="2022-07" db="EMBL/GenBank/DDBJ databases">
        <title>Genome Sequence of Leucocoprinus birnbaumii.</title>
        <authorList>
            <person name="Buettner E."/>
        </authorList>
    </citation>
    <scope>NUCLEOTIDE SEQUENCE</scope>
    <source>
        <strain evidence="12">VT141</strain>
    </source>
</reference>
<name>A0AAD5VRK7_9AGAR</name>
<evidence type="ECO:0000313" key="12">
    <source>
        <dbReference type="EMBL" id="KAJ3563071.1"/>
    </source>
</evidence>
<dbReference type="Gene3D" id="1.10.238.10">
    <property type="entry name" value="EF-hand"/>
    <property type="match status" value="2"/>
</dbReference>
<feature type="compositionally biased region" description="Low complexity" evidence="8">
    <location>
        <begin position="846"/>
        <end position="869"/>
    </location>
</feature>
<evidence type="ECO:0000256" key="5">
    <source>
        <dbReference type="ARBA" id="ARBA00023224"/>
    </source>
</evidence>
<feature type="compositionally biased region" description="Polar residues" evidence="8">
    <location>
        <begin position="1260"/>
        <end position="1270"/>
    </location>
</feature>
<dbReference type="PRINTS" id="PR00390">
    <property type="entry name" value="PHPHLIPASEC"/>
</dbReference>
<dbReference type="EC" id="3.1.4.11" evidence="1 6"/>
<feature type="region of interest" description="Disordered" evidence="8">
    <location>
        <begin position="836"/>
        <end position="873"/>
    </location>
</feature>
<dbReference type="SUPFAM" id="SSF47473">
    <property type="entry name" value="EF-hand"/>
    <property type="match status" value="1"/>
</dbReference>
<feature type="coiled-coil region" evidence="7">
    <location>
        <begin position="1162"/>
        <end position="1190"/>
    </location>
</feature>
<dbReference type="PROSITE" id="PS50222">
    <property type="entry name" value="EF_HAND_2"/>
    <property type="match status" value="1"/>
</dbReference>
<dbReference type="GO" id="GO:0004435">
    <property type="term" value="F:phosphatidylinositol-4,5-bisphosphate phospholipase C activity"/>
    <property type="evidence" value="ECO:0007669"/>
    <property type="project" value="UniProtKB-EC"/>
</dbReference>
<keyword evidence="4 6" id="KW-0443">Lipid metabolism</keyword>
<dbReference type="PANTHER" id="PTHR10336">
    <property type="entry name" value="PHOSPHOINOSITIDE-SPECIFIC PHOSPHOLIPASE C FAMILY PROTEIN"/>
    <property type="match status" value="1"/>
</dbReference>
<dbReference type="InterPro" id="IPR001711">
    <property type="entry name" value="PLipase_C_Pinositol-sp_Y"/>
</dbReference>
<dbReference type="Pfam" id="PF00387">
    <property type="entry name" value="PI-PLC-Y"/>
    <property type="match status" value="1"/>
</dbReference>
<feature type="region of interest" description="Disordered" evidence="8">
    <location>
        <begin position="1240"/>
        <end position="1270"/>
    </location>
</feature>
<evidence type="ECO:0000259" key="10">
    <source>
        <dbReference type="PROSITE" id="PS50008"/>
    </source>
</evidence>
<keyword evidence="13" id="KW-1185">Reference proteome</keyword>
<feature type="compositionally biased region" description="Basic residues" evidence="8">
    <location>
        <begin position="556"/>
        <end position="566"/>
    </location>
</feature>
<comment type="caution">
    <text evidence="12">The sequence shown here is derived from an EMBL/GenBank/DDBJ whole genome shotgun (WGS) entry which is preliminary data.</text>
</comment>
<evidence type="ECO:0000313" key="13">
    <source>
        <dbReference type="Proteomes" id="UP001213000"/>
    </source>
</evidence>
<dbReference type="InterPro" id="IPR037755">
    <property type="entry name" value="Plc1_PH"/>
</dbReference>
<dbReference type="CDD" id="cd13360">
    <property type="entry name" value="PH_PLC_fungal"/>
    <property type="match status" value="1"/>
</dbReference>
<dbReference type="GO" id="GO:0016042">
    <property type="term" value="P:lipid catabolic process"/>
    <property type="evidence" value="ECO:0007669"/>
    <property type="project" value="UniProtKB-KW"/>
</dbReference>
<dbReference type="PROSITE" id="PS50008">
    <property type="entry name" value="PIPLC_Y_DOMAIN"/>
    <property type="match status" value="1"/>
</dbReference>
<accession>A0AAD5VRK7</accession>
<dbReference type="PROSITE" id="PS50004">
    <property type="entry name" value="C2"/>
    <property type="match status" value="1"/>
</dbReference>
<evidence type="ECO:0000259" key="9">
    <source>
        <dbReference type="PROSITE" id="PS50004"/>
    </source>
</evidence>
<evidence type="ECO:0000259" key="11">
    <source>
        <dbReference type="PROSITE" id="PS50222"/>
    </source>
</evidence>
<dbReference type="InterPro" id="IPR035892">
    <property type="entry name" value="C2_domain_sf"/>
</dbReference>
<dbReference type="CDD" id="cd16207">
    <property type="entry name" value="EFh_ScPlc1p_like"/>
    <property type="match status" value="1"/>
</dbReference>
<feature type="domain" description="PI-PLC Y-box" evidence="10">
    <location>
        <begin position="644"/>
        <end position="783"/>
    </location>
</feature>